<dbReference type="VEuPathDB" id="VectorBase:AALC636_022183"/>
<evidence type="ECO:0000256" key="2">
    <source>
        <dbReference type="ARBA" id="ARBA00008987"/>
    </source>
</evidence>
<name>A0A023EFK5_AEDAL</name>
<keyword evidence="6" id="KW-0676">Redox-active center</keyword>
<dbReference type="AlphaFoldDB" id="A0A023EFK5"/>
<dbReference type="PANTHER" id="PTHR12452">
    <property type="entry name" value="42-9-9 PROTEIN-RELATED"/>
    <property type="match status" value="1"/>
</dbReference>
<dbReference type="EMBL" id="GAPW01006013">
    <property type="protein sequence ID" value="JAC07585.1"/>
    <property type="molecule type" value="mRNA"/>
</dbReference>
<keyword evidence="4" id="KW-0963">Cytoplasm</keyword>
<dbReference type="GO" id="GO:0005829">
    <property type="term" value="C:cytosol"/>
    <property type="evidence" value="ECO:0007669"/>
    <property type="project" value="TreeGrafter"/>
</dbReference>
<dbReference type="GO" id="GO:0047134">
    <property type="term" value="F:protein-disulfide reductase [NAD(P)H] activity"/>
    <property type="evidence" value="ECO:0007669"/>
    <property type="project" value="InterPro"/>
</dbReference>
<dbReference type="OrthoDB" id="78947at2759"/>
<dbReference type="VEuPathDB" id="VectorBase:AALF021884"/>
<evidence type="ECO:0000259" key="7">
    <source>
        <dbReference type="Pfam" id="PF06110"/>
    </source>
</evidence>
<dbReference type="Gene3D" id="3.40.30.10">
    <property type="entry name" value="Glutaredoxin"/>
    <property type="match status" value="1"/>
</dbReference>
<evidence type="ECO:0000256" key="1">
    <source>
        <dbReference type="ARBA" id="ARBA00004496"/>
    </source>
</evidence>
<dbReference type="RefSeq" id="XP_019541347.2">
    <property type="nucleotide sequence ID" value="XM_019685802.3"/>
</dbReference>
<organism evidence="8">
    <name type="scientific">Aedes albopictus</name>
    <name type="common">Asian tiger mosquito</name>
    <name type="synonym">Stegomyia albopicta</name>
    <dbReference type="NCBI Taxonomy" id="7160"/>
    <lineage>
        <taxon>Eukaryota</taxon>
        <taxon>Metazoa</taxon>
        <taxon>Ecdysozoa</taxon>
        <taxon>Arthropoda</taxon>
        <taxon>Hexapoda</taxon>
        <taxon>Insecta</taxon>
        <taxon>Pterygota</taxon>
        <taxon>Neoptera</taxon>
        <taxon>Endopterygota</taxon>
        <taxon>Diptera</taxon>
        <taxon>Nematocera</taxon>
        <taxon>Culicoidea</taxon>
        <taxon>Culicidae</taxon>
        <taxon>Culicinae</taxon>
        <taxon>Aedini</taxon>
        <taxon>Aedes</taxon>
        <taxon>Stegomyia</taxon>
    </lineage>
</organism>
<dbReference type="InterPro" id="IPR045108">
    <property type="entry name" value="TXNDC17-like"/>
</dbReference>
<dbReference type="SUPFAM" id="SSF52833">
    <property type="entry name" value="Thioredoxin-like"/>
    <property type="match status" value="1"/>
</dbReference>
<dbReference type="VEuPathDB" id="VectorBase:AALFPA_046695"/>
<dbReference type="VEuPathDB" id="VectorBase:AALC636_010192"/>
<feature type="domain" description="Thioredoxin" evidence="7">
    <location>
        <begin position="7"/>
        <end position="124"/>
    </location>
</feature>
<dbReference type="Pfam" id="PF06110">
    <property type="entry name" value="TXD17-like_Trx"/>
    <property type="match status" value="1"/>
</dbReference>
<dbReference type="OMA" id="HAIYKLT"/>
<accession>A0A023EFK5</accession>
<dbReference type="VEuPathDB" id="VectorBase:AALFPA_061182"/>
<dbReference type="GeneID" id="109412158"/>
<reference evidence="8" key="1">
    <citation type="journal article" date="2014" name="PLoS Negl. Trop. Dis.">
        <title>Identification and characterization of seminal fluid proteins in the Asian tiger mosquito, Aedes albopictus.</title>
        <authorList>
            <person name="Boes K.E."/>
            <person name="Ribeiro J.M."/>
            <person name="Wong A."/>
            <person name="Harrington L.C."/>
            <person name="Wolfner M.F."/>
            <person name="Sirot L.K."/>
        </authorList>
    </citation>
    <scope>NUCLEOTIDE SEQUENCE</scope>
    <source>
        <tissue evidence="8">Reproductive organs</tissue>
    </source>
</reference>
<comment type="similarity">
    <text evidence="2">Belongs to the thioredoxin family.</text>
</comment>
<proteinExistence type="evidence at transcript level"/>
<dbReference type="CDD" id="cd02952">
    <property type="entry name" value="TRP14_like"/>
    <property type="match status" value="1"/>
</dbReference>
<comment type="subcellular location">
    <subcellularLocation>
        <location evidence="1">Cytoplasm</location>
    </subcellularLocation>
</comment>
<sequence>MVQKHYVAGYENFVTFMKDFKSNGQVVNVLFTGAKLDNGVSWCSDCVEAAPFIDAALETAPAESHFIYVDVGDRPTWKDMNNPFRKDTDTHLSVIPTLIRWKNPQRLEGEQCCKADLLEMFFTDDD</sequence>
<dbReference type="InterPro" id="IPR036249">
    <property type="entry name" value="Thioredoxin-like_sf"/>
</dbReference>
<evidence type="ECO:0000313" key="8">
    <source>
        <dbReference type="EMBL" id="JAC07585.1"/>
    </source>
</evidence>
<evidence type="ECO:0000256" key="5">
    <source>
        <dbReference type="ARBA" id="ARBA00023157"/>
    </source>
</evidence>
<dbReference type="KEGG" id="aalb:109412158"/>
<dbReference type="FunFam" id="3.40.30.10:FF:000124">
    <property type="entry name" value="Thioredoxin domain-containing 17"/>
    <property type="match status" value="1"/>
</dbReference>
<evidence type="ECO:0000256" key="4">
    <source>
        <dbReference type="ARBA" id="ARBA00022490"/>
    </source>
</evidence>
<evidence type="ECO:0000256" key="6">
    <source>
        <dbReference type="ARBA" id="ARBA00023284"/>
    </source>
</evidence>
<keyword evidence="5" id="KW-1015">Disulfide bond</keyword>
<evidence type="ECO:0000256" key="3">
    <source>
        <dbReference type="ARBA" id="ARBA00016949"/>
    </source>
</evidence>
<dbReference type="PANTHER" id="PTHR12452:SF6">
    <property type="entry name" value="THIOREDOXIN DOMAIN-CONTAINING PROTEIN 17"/>
    <property type="match status" value="1"/>
</dbReference>
<dbReference type="InterPro" id="IPR010357">
    <property type="entry name" value="TXNDC17_dom"/>
</dbReference>
<dbReference type="VEuPathDB" id="VectorBase:AALFPA_076038"/>
<protein>
    <recommendedName>
        <fullName evidence="3">Thioredoxin domain-containing protein 17</fullName>
    </recommendedName>
</protein>